<dbReference type="InterPro" id="IPR036390">
    <property type="entry name" value="WH_DNA-bd_sf"/>
</dbReference>
<dbReference type="InterPro" id="IPR013761">
    <property type="entry name" value="SAM/pointed_sf"/>
</dbReference>
<dbReference type="AlphaFoldDB" id="H3CIK8"/>
<dbReference type="PROSITE" id="PS51433">
    <property type="entry name" value="PNT"/>
    <property type="match status" value="1"/>
</dbReference>
<dbReference type="SMART" id="SM00251">
    <property type="entry name" value="SAM_PNT"/>
    <property type="match status" value="1"/>
</dbReference>
<dbReference type="GO" id="GO:0000981">
    <property type="term" value="F:DNA-binding transcription factor activity, RNA polymerase II-specific"/>
    <property type="evidence" value="ECO:0007669"/>
    <property type="project" value="TreeGrafter"/>
</dbReference>
<dbReference type="CDD" id="cd08533">
    <property type="entry name" value="SAM_PNT-ETS-1_2"/>
    <property type="match status" value="1"/>
</dbReference>
<dbReference type="Proteomes" id="UP000007303">
    <property type="component" value="Unassembled WGS sequence"/>
</dbReference>
<evidence type="ECO:0000259" key="5">
    <source>
        <dbReference type="PROSITE" id="PS51433"/>
    </source>
</evidence>
<dbReference type="GO" id="GO:0005634">
    <property type="term" value="C:nucleus"/>
    <property type="evidence" value="ECO:0007669"/>
    <property type="project" value="UniProtKB-SubCell"/>
</dbReference>
<dbReference type="PROSITE" id="PS50061">
    <property type="entry name" value="ETS_DOMAIN_3"/>
    <property type="match status" value="1"/>
</dbReference>
<dbReference type="SMART" id="SM00413">
    <property type="entry name" value="ETS"/>
    <property type="match status" value="1"/>
</dbReference>
<dbReference type="GO" id="GO:0043565">
    <property type="term" value="F:sequence-specific DNA binding"/>
    <property type="evidence" value="ECO:0007669"/>
    <property type="project" value="InterPro"/>
</dbReference>
<reference evidence="7" key="1">
    <citation type="journal article" date="2004" name="Nature">
        <title>Genome duplication in the teleost fish Tetraodon nigroviridis reveals the early vertebrate proto-karyotype.</title>
        <authorList>
            <person name="Jaillon O."/>
            <person name="Aury J.-M."/>
            <person name="Brunet F."/>
            <person name="Petit J.-L."/>
            <person name="Stange-Thomann N."/>
            <person name="Mauceli E."/>
            <person name="Bouneau L."/>
            <person name="Fischer C."/>
            <person name="Ozouf-Costaz C."/>
            <person name="Bernot A."/>
            <person name="Nicaud S."/>
            <person name="Jaffe D."/>
            <person name="Fisher S."/>
            <person name="Lutfalla G."/>
            <person name="Dossat C."/>
            <person name="Segurens B."/>
            <person name="Dasilva C."/>
            <person name="Salanoubat M."/>
            <person name="Levy M."/>
            <person name="Boudet N."/>
            <person name="Castellano S."/>
            <person name="Anthouard V."/>
            <person name="Jubin C."/>
            <person name="Castelli V."/>
            <person name="Katinka M."/>
            <person name="Vacherie B."/>
            <person name="Biemont C."/>
            <person name="Skalli Z."/>
            <person name="Cattolico L."/>
            <person name="Poulain J."/>
            <person name="De Berardinis V."/>
            <person name="Cruaud C."/>
            <person name="Duprat S."/>
            <person name="Brottier P."/>
            <person name="Coutanceau J.-P."/>
            <person name="Gouzy J."/>
            <person name="Parra G."/>
            <person name="Lardier G."/>
            <person name="Chapple C."/>
            <person name="McKernan K.J."/>
            <person name="McEwan P."/>
            <person name="Bosak S."/>
            <person name="Kellis M."/>
            <person name="Volff J.-N."/>
            <person name="Guigo R."/>
            <person name="Zody M.C."/>
            <person name="Mesirov J."/>
            <person name="Lindblad-Toh K."/>
            <person name="Birren B."/>
            <person name="Nusbaum C."/>
            <person name="Kahn D."/>
            <person name="Robinson-Rechavi M."/>
            <person name="Laudet V."/>
            <person name="Schachter V."/>
            <person name="Quetier F."/>
            <person name="Saurin W."/>
            <person name="Scarpelli C."/>
            <person name="Wincker P."/>
            <person name="Lander E.S."/>
            <person name="Weissenbach J."/>
            <person name="Roest Crollius H."/>
        </authorList>
    </citation>
    <scope>NUCLEOTIDE SEQUENCE [LARGE SCALE GENOMIC DNA]</scope>
</reference>
<dbReference type="FunFam" id="1.10.10.10:FF:000097">
    <property type="entry name" value="Protein c-ets-1 isoform 1"/>
    <property type="match status" value="1"/>
</dbReference>
<evidence type="ECO:0000256" key="2">
    <source>
        <dbReference type="ARBA" id="ARBA00023125"/>
    </source>
</evidence>
<evidence type="ECO:0000313" key="7">
    <source>
        <dbReference type="Proteomes" id="UP000007303"/>
    </source>
</evidence>
<dbReference type="FunFam" id="1.10.150.50:FF:000014">
    <property type="entry name" value="Protein c-ets-1 isoform 1"/>
    <property type="match status" value="1"/>
</dbReference>
<dbReference type="InterPro" id="IPR036388">
    <property type="entry name" value="WH-like_DNA-bd_sf"/>
</dbReference>
<dbReference type="GeneTree" id="ENSGT00940000167160"/>
<dbReference type="PRINTS" id="PR00454">
    <property type="entry name" value="ETSDOMAIN"/>
</dbReference>
<organism evidence="6 7">
    <name type="scientific">Tetraodon nigroviridis</name>
    <name type="common">Spotted green pufferfish</name>
    <name type="synonym">Chelonodon nigroviridis</name>
    <dbReference type="NCBI Taxonomy" id="99883"/>
    <lineage>
        <taxon>Eukaryota</taxon>
        <taxon>Metazoa</taxon>
        <taxon>Chordata</taxon>
        <taxon>Craniata</taxon>
        <taxon>Vertebrata</taxon>
        <taxon>Euteleostomi</taxon>
        <taxon>Actinopterygii</taxon>
        <taxon>Neopterygii</taxon>
        <taxon>Teleostei</taxon>
        <taxon>Neoteleostei</taxon>
        <taxon>Acanthomorphata</taxon>
        <taxon>Eupercaria</taxon>
        <taxon>Tetraodontiformes</taxon>
        <taxon>Tetradontoidea</taxon>
        <taxon>Tetraodontidae</taxon>
        <taxon>Tetraodon</taxon>
    </lineage>
</organism>
<reference evidence="6" key="2">
    <citation type="submission" date="2025-08" db="UniProtKB">
        <authorList>
            <consortium name="Ensembl"/>
        </authorList>
    </citation>
    <scope>IDENTIFICATION</scope>
</reference>
<comment type="subcellular location">
    <subcellularLocation>
        <location evidence="3">Nucleus</location>
    </subcellularLocation>
</comment>
<dbReference type="SUPFAM" id="SSF46785">
    <property type="entry name" value="Winged helix' DNA-binding domain"/>
    <property type="match status" value="1"/>
</dbReference>
<proteinExistence type="inferred from homology"/>
<dbReference type="SUPFAM" id="SSF47769">
    <property type="entry name" value="SAM/Pointed domain"/>
    <property type="match status" value="1"/>
</dbReference>
<dbReference type="InterPro" id="IPR003118">
    <property type="entry name" value="Pointed_dom"/>
</dbReference>
<dbReference type="Pfam" id="PF02198">
    <property type="entry name" value="SAM_PNT"/>
    <property type="match status" value="1"/>
</dbReference>
<dbReference type="Gene3D" id="1.10.150.50">
    <property type="entry name" value="Transcription Factor, Ets-1"/>
    <property type="match status" value="1"/>
</dbReference>
<dbReference type="STRING" id="99883.ENSTNIP00000008086"/>
<dbReference type="HOGENOM" id="CLU_031197_0_0_1"/>
<feature type="domain" description="PNT" evidence="5">
    <location>
        <begin position="25"/>
        <end position="111"/>
    </location>
</feature>
<accession>H3CIK8</accession>
<dbReference type="PROSITE" id="PS00345">
    <property type="entry name" value="ETS_DOMAIN_1"/>
    <property type="match status" value="1"/>
</dbReference>
<protein>
    <recommendedName>
        <fullName evidence="8">V-ets avian erythroblastosis virus E26 oncogene homolog 2</fullName>
    </recommendedName>
</protein>
<dbReference type="InterPro" id="IPR000418">
    <property type="entry name" value="Ets_dom"/>
</dbReference>
<keyword evidence="7" id="KW-1185">Reference proteome</keyword>
<keyword evidence="3" id="KW-0539">Nucleus</keyword>
<dbReference type="InParanoid" id="H3CIK8"/>
<dbReference type="Gene3D" id="1.10.10.10">
    <property type="entry name" value="Winged helix-like DNA-binding domain superfamily/Winged helix DNA-binding domain"/>
    <property type="match status" value="1"/>
</dbReference>
<dbReference type="OMA" id="NLQFDMT"/>
<name>H3CIK8_TETNG</name>
<dbReference type="Ensembl" id="ENSTNIT00000008249.1">
    <property type="protein sequence ID" value="ENSTNIP00000008086.1"/>
    <property type="gene ID" value="ENSTNIG00000005401.1"/>
</dbReference>
<reference evidence="6" key="3">
    <citation type="submission" date="2025-09" db="UniProtKB">
        <authorList>
            <consortium name="Ensembl"/>
        </authorList>
    </citation>
    <scope>IDENTIFICATION</scope>
</reference>
<evidence type="ECO:0000256" key="3">
    <source>
        <dbReference type="RuleBase" id="RU004019"/>
    </source>
</evidence>
<evidence type="ECO:0008006" key="8">
    <source>
        <dbReference type="Google" id="ProtNLM"/>
    </source>
</evidence>
<dbReference type="Pfam" id="PF00178">
    <property type="entry name" value="Ets"/>
    <property type="match status" value="1"/>
</dbReference>
<dbReference type="PANTHER" id="PTHR11849:SF209">
    <property type="entry name" value="ETS TRANSLOCATION VARIANT 2"/>
    <property type="match status" value="1"/>
</dbReference>
<evidence type="ECO:0000313" key="6">
    <source>
        <dbReference type="Ensembl" id="ENSTNIP00000008086.1"/>
    </source>
</evidence>
<sequence length="406" mass="46044">PGLDLLEVPPLTPASKEVISQAVKTSFAGFAQEITLHHFPKDPTLWSEWEVNYWLDWCQSEFGLHYLNSELRCLQGRDMCVLDKEAFLGLISDCAAGEILWEHLEDMRKGENTETTARGSLHTFEPPASFVFPNYSIPYQVMEATCIACDSFFFCIAVFQTAFTGNQANTVAMISVINMRGKASNHWEAQRHTKGCALQQVVTAATRMQLPCSRVCVGSIHHGQVGFEQLSNTRDAYKQSDRINSSLSWTSPFQATGQGTEFTSEGVFTFPRSHRSFKEYVGNQSKLERAVIPAAILAGYTGSGPIQLWQFLLELLTDRSCQSCISWTGDGWEFKLMDPDEVALLWGRRKNKPKMNYEKLSRGLRYYYDKNIIRKTVGKRYVYRFVCNLQDLLGYEPGELHAMLDI</sequence>
<dbReference type="InterPro" id="IPR046328">
    <property type="entry name" value="ETS_fam"/>
</dbReference>
<dbReference type="PROSITE" id="PS00346">
    <property type="entry name" value="ETS_DOMAIN_2"/>
    <property type="match status" value="1"/>
</dbReference>
<keyword evidence="2 3" id="KW-0238">DNA-binding</keyword>
<evidence type="ECO:0000259" key="4">
    <source>
        <dbReference type="PROSITE" id="PS50061"/>
    </source>
</evidence>
<dbReference type="PANTHER" id="PTHR11849">
    <property type="entry name" value="ETS"/>
    <property type="match status" value="1"/>
</dbReference>
<evidence type="ECO:0000256" key="1">
    <source>
        <dbReference type="ARBA" id="ARBA00005562"/>
    </source>
</evidence>
<feature type="domain" description="ETS" evidence="4">
    <location>
        <begin position="306"/>
        <end position="386"/>
    </location>
</feature>
<comment type="similarity">
    <text evidence="1 3">Belongs to the ETS family.</text>
</comment>
<dbReference type="GO" id="GO:0030154">
    <property type="term" value="P:cell differentiation"/>
    <property type="evidence" value="ECO:0007669"/>
    <property type="project" value="TreeGrafter"/>
</dbReference>